<keyword evidence="3" id="KW-1185">Reference proteome</keyword>
<dbReference type="WBParaSite" id="Hba_17140">
    <property type="protein sequence ID" value="Hba_17140"/>
    <property type="gene ID" value="Hba_17140"/>
</dbReference>
<dbReference type="GO" id="GO:0019888">
    <property type="term" value="F:protein phosphatase regulator activity"/>
    <property type="evidence" value="ECO:0007669"/>
    <property type="project" value="TreeGrafter"/>
</dbReference>
<dbReference type="Proteomes" id="UP000095283">
    <property type="component" value="Unplaced"/>
</dbReference>
<keyword evidence="2" id="KW-0131">Cell cycle</keyword>
<evidence type="ECO:0000256" key="2">
    <source>
        <dbReference type="ARBA" id="ARBA00023306"/>
    </source>
</evidence>
<dbReference type="GO" id="GO:0019903">
    <property type="term" value="F:protein phosphatase binding"/>
    <property type="evidence" value="ECO:0007669"/>
    <property type="project" value="InterPro"/>
</dbReference>
<dbReference type="PANTHER" id="PTHR12634:SF8">
    <property type="entry name" value="FIERY MOUNTAIN, ISOFORM D"/>
    <property type="match status" value="1"/>
</dbReference>
<dbReference type="Pfam" id="PF04499">
    <property type="entry name" value="SAPS"/>
    <property type="match status" value="1"/>
</dbReference>
<dbReference type="InterPro" id="IPR007587">
    <property type="entry name" value="SAPS"/>
</dbReference>
<reference evidence="4" key="1">
    <citation type="submission" date="2016-11" db="UniProtKB">
        <authorList>
            <consortium name="WormBaseParasite"/>
        </authorList>
    </citation>
    <scope>IDENTIFICATION</scope>
</reference>
<sequence length="656" mass="74051">MFWEEQEKTAIEESSLQVPLNSNNVNLRDVLDDPYTLQELRNGNTKLIEYLTQECILVELVNTALRPSVDKSLPLKLQYRASHLCSEILTARNNDDLCNALFKCTPALQALNEFLDDSSQMNHLVASFYMKVVQHLLSRSVDQTINLLEKSGFVEKCVNNLKFGAVSELLQNIVKIPSSTTESCRVKCWLVNEKLAERLISLLDRNYPEAIHENVADLYTDLVRNLRDLLYSFEDKEDVLQESLQEHTIVSRIVEMMFERDEKGAVCHSVLKNGSDILQCLLETNCVMFCPSHLLETERMGDTWTSVLPVEGSIKESHEVWRPDDARVVETILAAKADVIVQLIVEDLLECDLVMVIWQGVIPVCTLPRLHLIALRSYHIQLAISLQHARVNSHNKDRIDAILKASPKWTEVEEVVEEWIEWNKPDSENNLPSARSSNDNSIASKILHCYENNPPNVLLPDVFDRSLGELQMTSEIKGFSVPGLPSANMEINLDECEIDESDFEALCNMKSSSLVEHWPAQNSSVPNQEDDWPLFSQSDINSVKSECWTGSGKHEEPFSVQWNNTLLAAVNGSQQSTPKKMNNDMWADFSSLKSSTDFSTVDEKWPGEASKSIDDWPNCNVSTGKDSSVDPVMAGFASGLLHSSLDSHYVSNRSDF</sequence>
<dbReference type="GO" id="GO:0005634">
    <property type="term" value="C:nucleus"/>
    <property type="evidence" value="ECO:0007669"/>
    <property type="project" value="TreeGrafter"/>
</dbReference>
<dbReference type="PANTHER" id="PTHR12634">
    <property type="entry name" value="SIT4 YEAST -ASSOCIATING PROTEIN-RELATED"/>
    <property type="match status" value="1"/>
</dbReference>
<organism evidence="3 4">
    <name type="scientific">Heterorhabditis bacteriophora</name>
    <name type="common">Entomopathogenic nematode worm</name>
    <dbReference type="NCBI Taxonomy" id="37862"/>
    <lineage>
        <taxon>Eukaryota</taxon>
        <taxon>Metazoa</taxon>
        <taxon>Ecdysozoa</taxon>
        <taxon>Nematoda</taxon>
        <taxon>Chromadorea</taxon>
        <taxon>Rhabditida</taxon>
        <taxon>Rhabditina</taxon>
        <taxon>Rhabditomorpha</taxon>
        <taxon>Strongyloidea</taxon>
        <taxon>Heterorhabditidae</taxon>
        <taxon>Heterorhabditis</taxon>
    </lineage>
</organism>
<proteinExistence type="inferred from homology"/>
<dbReference type="AlphaFoldDB" id="A0A1I7XIK1"/>
<comment type="similarity">
    <text evidence="1">Belongs to the SAPS family.</text>
</comment>
<protein>
    <submittedName>
        <fullName evidence="4">Serine/threonine-protein phosphatase 6 regulatory subunit 3-like</fullName>
    </submittedName>
</protein>
<dbReference type="GO" id="GO:0005829">
    <property type="term" value="C:cytosol"/>
    <property type="evidence" value="ECO:0007669"/>
    <property type="project" value="TreeGrafter"/>
</dbReference>
<evidence type="ECO:0000313" key="3">
    <source>
        <dbReference type="Proteomes" id="UP000095283"/>
    </source>
</evidence>
<name>A0A1I7XIK1_HETBA</name>
<accession>A0A1I7XIK1</accession>
<evidence type="ECO:0000256" key="1">
    <source>
        <dbReference type="ARBA" id="ARBA00006180"/>
    </source>
</evidence>
<evidence type="ECO:0000313" key="4">
    <source>
        <dbReference type="WBParaSite" id="Hba_17140"/>
    </source>
</evidence>